<organism evidence="5 6">
    <name type="scientific">Camelliibacillus cellulosilyticus</name>
    <dbReference type="NCBI Taxonomy" id="2174486"/>
    <lineage>
        <taxon>Bacteria</taxon>
        <taxon>Bacillati</taxon>
        <taxon>Bacillota</taxon>
        <taxon>Bacilli</taxon>
        <taxon>Bacillales</taxon>
        <taxon>Sporolactobacillaceae</taxon>
        <taxon>Camelliibacillus</taxon>
    </lineage>
</organism>
<name>A0ABV9GPH5_9BACL</name>
<dbReference type="SUPFAM" id="SSF46785">
    <property type="entry name" value="Winged helix' DNA-binding domain"/>
    <property type="match status" value="1"/>
</dbReference>
<reference evidence="6" key="1">
    <citation type="journal article" date="2019" name="Int. J. Syst. Evol. Microbiol.">
        <title>The Global Catalogue of Microorganisms (GCM) 10K type strain sequencing project: providing services to taxonomists for standard genome sequencing and annotation.</title>
        <authorList>
            <consortium name="The Broad Institute Genomics Platform"/>
            <consortium name="The Broad Institute Genome Sequencing Center for Infectious Disease"/>
            <person name="Wu L."/>
            <person name="Ma J."/>
        </authorList>
    </citation>
    <scope>NUCLEOTIDE SEQUENCE [LARGE SCALE GENOMIC DNA]</scope>
    <source>
        <strain evidence="6">CGMCC 1.16306</strain>
    </source>
</reference>
<dbReference type="GO" id="GO:0003677">
    <property type="term" value="F:DNA binding"/>
    <property type="evidence" value="ECO:0007669"/>
    <property type="project" value="UniProtKB-KW"/>
</dbReference>
<evidence type="ECO:0000313" key="6">
    <source>
        <dbReference type="Proteomes" id="UP001596022"/>
    </source>
</evidence>
<dbReference type="Pfam" id="PF00455">
    <property type="entry name" value="DeoRC"/>
    <property type="match status" value="1"/>
</dbReference>
<evidence type="ECO:0000256" key="2">
    <source>
        <dbReference type="ARBA" id="ARBA00023125"/>
    </source>
</evidence>
<sequence>MFMEERQQKIYQILDKEGRVLVKDLSARLEVSIDTIRRDLIDLEKKGFLKRTRGGAIPGLKVRTMPQPPAIRYSEGTEAEQAIAKKAASYISKGDTVFISSAHLHYVMLDFLPRELPFAVVTNSVVVADRLKEISNIDVYVIGGKMRASGSIVDAIAIEFLLKFKLDLCFLVGAGLSTDFGVSTSSGDGAAFQRASAQVARRVICLSTHNKLGHEAFQQVVPLEDIDLIITEEDAPADELQRLRERGVQVVVVPT</sequence>
<feature type="domain" description="HTH deoR-type" evidence="4">
    <location>
        <begin position="3"/>
        <end position="58"/>
    </location>
</feature>
<comment type="caution">
    <text evidence="5">The sequence shown here is derived from an EMBL/GenBank/DDBJ whole genome shotgun (WGS) entry which is preliminary data.</text>
</comment>
<dbReference type="PROSITE" id="PS51000">
    <property type="entry name" value="HTH_DEOR_2"/>
    <property type="match status" value="1"/>
</dbReference>
<dbReference type="InterPro" id="IPR036388">
    <property type="entry name" value="WH-like_DNA-bd_sf"/>
</dbReference>
<protein>
    <submittedName>
        <fullName evidence="5">DeoR/GlpR family DNA-binding transcription regulator</fullName>
    </submittedName>
</protein>
<dbReference type="PANTHER" id="PTHR30363">
    <property type="entry name" value="HTH-TYPE TRANSCRIPTIONAL REGULATOR SRLR-RELATED"/>
    <property type="match status" value="1"/>
</dbReference>
<proteinExistence type="predicted"/>
<dbReference type="SMART" id="SM01134">
    <property type="entry name" value="DeoRC"/>
    <property type="match status" value="1"/>
</dbReference>
<dbReference type="PROSITE" id="PS00894">
    <property type="entry name" value="HTH_DEOR_1"/>
    <property type="match status" value="1"/>
</dbReference>
<dbReference type="PRINTS" id="PR00037">
    <property type="entry name" value="HTHLACR"/>
</dbReference>
<evidence type="ECO:0000313" key="5">
    <source>
        <dbReference type="EMBL" id="MFC4618841.1"/>
    </source>
</evidence>
<dbReference type="InterPro" id="IPR018356">
    <property type="entry name" value="Tscrpt_reg_HTH_DeoR_CS"/>
</dbReference>
<accession>A0ABV9GPH5</accession>
<keyword evidence="2 5" id="KW-0238">DNA-binding</keyword>
<evidence type="ECO:0000256" key="3">
    <source>
        <dbReference type="ARBA" id="ARBA00023163"/>
    </source>
</evidence>
<dbReference type="SUPFAM" id="SSF100950">
    <property type="entry name" value="NagB/RpiA/CoA transferase-like"/>
    <property type="match status" value="1"/>
</dbReference>
<dbReference type="InterPro" id="IPR001034">
    <property type="entry name" value="DeoR_HTH"/>
</dbReference>
<dbReference type="Gene3D" id="1.10.10.10">
    <property type="entry name" value="Winged helix-like DNA-binding domain superfamily/Winged helix DNA-binding domain"/>
    <property type="match status" value="1"/>
</dbReference>
<dbReference type="SMART" id="SM00420">
    <property type="entry name" value="HTH_DEOR"/>
    <property type="match status" value="1"/>
</dbReference>
<keyword evidence="6" id="KW-1185">Reference proteome</keyword>
<gene>
    <name evidence="5" type="ORF">ACFO4N_08830</name>
</gene>
<keyword evidence="3" id="KW-0804">Transcription</keyword>
<dbReference type="EMBL" id="JBHSFW010000003">
    <property type="protein sequence ID" value="MFC4618841.1"/>
    <property type="molecule type" value="Genomic_DNA"/>
</dbReference>
<dbReference type="PANTHER" id="PTHR30363:SF51">
    <property type="entry name" value="HTH-TYPE TRANSCRIPTIONAL REPRESSOR GLCR"/>
    <property type="match status" value="1"/>
</dbReference>
<dbReference type="InterPro" id="IPR014036">
    <property type="entry name" value="DeoR-like_C"/>
</dbReference>
<dbReference type="RefSeq" id="WP_376845942.1">
    <property type="nucleotide sequence ID" value="NZ_JBHSFW010000003.1"/>
</dbReference>
<dbReference type="InterPro" id="IPR050313">
    <property type="entry name" value="Carb_Metab_HTH_regulators"/>
</dbReference>
<evidence type="ECO:0000259" key="4">
    <source>
        <dbReference type="PROSITE" id="PS51000"/>
    </source>
</evidence>
<dbReference type="InterPro" id="IPR036390">
    <property type="entry name" value="WH_DNA-bd_sf"/>
</dbReference>
<dbReference type="InterPro" id="IPR037171">
    <property type="entry name" value="NagB/RpiA_transferase-like"/>
</dbReference>
<keyword evidence="1" id="KW-0805">Transcription regulation</keyword>
<evidence type="ECO:0000256" key="1">
    <source>
        <dbReference type="ARBA" id="ARBA00023015"/>
    </source>
</evidence>
<dbReference type="Proteomes" id="UP001596022">
    <property type="component" value="Unassembled WGS sequence"/>
</dbReference>
<dbReference type="Pfam" id="PF08220">
    <property type="entry name" value="HTH_DeoR"/>
    <property type="match status" value="1"/>
</dbReference>